<keyword evidence="2" id="KW-1185">Reference proteome</keyword>
<evidence type="ECO:0000313" key="1">
    <source>
        <dbReference type="EMBL" id="CAF1118559.1"/>
    </source>
</evidence>
<organism evidence="1 2">
    <name type="scientific">Brachionus calyciflorus</name>
    <dbReference type="NCBI Taxonomy" id="104777"/>
    <lineage>
        <taxon>Eukaryota</taxon>
        <taxon>Metazoa</taxon>
        <taxon>Spiralia</taxon>
        <taxon>Gnathifera</taxon>
        <taxon>Rotifera</taxon>
        <taxon>Eurotatoria</taxon>
        <taxon>Monogononta</taxon>
        <taxon>Pseudotrocha</taxon>
        <taxon>Ploima</taxon>
        <taxon>Brachionidae</taxon>
        <taxon>Brachionus</taxon>
    </lineage>
</organism>
<name>A0A814QCR3_9BILA</name>
<dbReference type="AlphaFoldDB" id="A0A814QCR3"/>
<sequence length="250" mass="29101">NDEIATINFQHNETRDDQVENQNTESKKAARYSLISTILEEENNSYSEEIEDNTKFRINETSSSIEEENMLVDIGTEKLVVEDSLNRSNNEEANLSAIVVQTRSDYDLNESAFQKIFSEENLKSFCDQLSQNFNEKFDISKNFITFNAEEYNKIANDIELLKKVFKEFGELLFLKITEKEESNLIANKINPTTKKNMKMIYLRCKSYMNKGIHTCSAQVNFFVDLNLNQVGLKLFRLHDTNCRCLEAKYQ</sequence>
<accession>A0A814QCR3</accession>
<reference evidence="1" key="1">
    <citation type="submission" date="2021-02" db="EMBL/GenBank/DDBJ databases">
        <authorList>
            <person name="Nowell W R."/>
        </authorList>
    </citation>
    <scope>NUCLEOTIDE SEQUENCE</scope>
    <source>
        <strain evidence="1">Ploen Becks lab</strain>
    </source>
</reference>
<dbReference type="Proteomes" id="UP000663879">
    <property type="component" value="Unassembled WGS sequence"/>
</dbReference>
<dbReference type="EMBL" id="CAJNOC010008651">
    <property type="protein sequence ID" value="CAF1118559.1"/>
    <property type="molecule type" value="Genomic_DNA"/>
</dbReference>
<comment type="caution">
    <text evidence="1">The sequence shown here is derived from an EMBL/GenBank/DDBJ whole genome shotgun (WGS) entry which is preliminary data.</text>
</comment>
<gene>
    <name evidence="1" type="ORF">OXX778_LOCUS21944</name>
</gene>
<evidence type="ECO:0000313" key="2">
    <source>
        <dbReference type="Proteomes" id="UP000663879"/>
    </source>
</evidence>
<feature type="non-terminal residue" evidence="1">
    <location>
        <position position="1"/>
    </location>
</feature>
<protein>
    <submittedName>
        <fullName evidence="1">Uncharacterized protein</fullName>
    </submittedName>
</protein>
<proteinExistence type="predicted"/>